<proteinExistence type="predicted"/>
<evidence type="ECO:0000256" key="1">
    <source>
        <dbReference type="SAM" id="MobiDB-lite"/>
    </source>
</evidence>
<dbReference type="EMBL" id="CP069103">
    <property type="protein sequence ID" value="QSS52594.1"/>
    <property type="molecule type" value="Genomic_DNA"/>
</dbReference>
<sequence length="98" mass="11554">MTDDARFDVSYKIQNANNVLCRRKRKSLTMPSHLLFYLDAKPYEEKKRVKKNAKSMSQYRNHLTPNHTTTPKNRKDKKGKASKRRNRTEIGSIMKKDA</sequence>
<organism evidence="2 3">
    <name type="scientific">Ajellomyces capsulatus (strain H88)</name>
    <name type="common">Darling's disease fungus</name>
    <name type="synonym">Histoplasma capsulatum</name>
    <dbReference type="NCBI Taxonomy" id="544711"/>
    <lineage>
        <taxon>Eukaryota</taxon>
        <taxon>Fungi</taxon>
        <taxon>Dikarya</taxon>
        <taxon>Ascomycota</taxon>
        <taxon>Pezizomycotina</taxon>
        <taxon>Eurotiomycetes</taxon>
        <taxon>Eurotiomycetidae</taxon>
        <taxon>Onygenales</taxon>
        <taxon>Ajellomycetaceae</taxon>
        <taxon>Histoplasma</taxon>
    </lineage>
</organism>
<evidence type="ECO:0000313" key="3">
    <source>
        <dbReference type="Proteomes" id="UP000663419"/>
    </source>
</evidence>
<dbReference type="AlphaFoldDB" id="A0A8A1LJG2"/>
<protein>
    <submittedName>
        <fullName evidence="2">Uncharacterized protein</fullName>
    </submittedName>
</protein>
<accession>A0A8A1LJG2</accession>
<feature type="region of interest" description="Disordered" evidence="1">
    <location>
        <begin position="46"/>
        <end position="98"/>
    </location>
</feature>
<feature type="compositionally biased region" description="Basic residues" evidence="1">
    <location>
        <begin position="72"/>
        <end position="86"/>
    </location>
</feature>
<name>A0A8A1LJG2_AJEC8</name>
<gene>
    <name evidence="2" type="ORF">I7I53_08286</name>
</gene>
<feature type="compositionally biased region" description="Polar residues" evidence="1">
    <location>
        <begin position="54"/>
        <end position="71"/>
    </location>
</feature>
<dbReference type="VEuPathDB" id="FungiDB:I7I53_08286"/>
<dbReference type="Proteomes" id="UP000663419">
    <property type="component" value="Chromosome 2"/>
</dbReference>
<reference evidence="2" key="1">
    <citation type="submission" date="2021-01" db="EMBL/GenBank/DDBJ databases">
        <title>Chromosome-level genome assembly of a human fungal pathogen reveals clustering of transcriptionally co-regulated genes.</title>
        <authorList>
            <person name="Voorhies M."/>
            <person name="Cohen S."/>
            <person name="Shea T.P."/>
            <person name="Petrus S."/>
            <person name="Munoz J.F."/>
            <person name="Poplawski S."/>
            <person name="Goldman W.E."/>
            <person name="Michael T."/>
            <person name="Cuomo C.A."/>
            <person name="Sil A."/>
            <person name="Beyhan S."/>
        </authorList>
    </citation>
    <scope>NUCLEOTIDE SEQUENCE</scope>
    <source>
        <strain evidence="2">H88</strain>
    </source>
</reference>
<evidence type="ECO:0000313" key="2">
    <source>
        <dbReference type="EMBL" id="QSS52594.1"/>
    </source>
</evidence>